<organism evidence="3 4">
    <name type="scientific">Mola mola</name>
    <name type="common">Ocean sunfish</name>
    <name type="synonym">Tetraodon mola</name>
    <dbReference type="NCBI Taxonomy" id="94237"/>
    <lineage>
        <taxon>Eukaryota</taxon>
        <taxon>Metazoa</taxon>
        <taxon>Chordata</taxon>
        <taxon>Craniata</taxon>
        <taxon>Vertebrata</taxon>
        <taxon>Euteleostomi</taxon>
        <taxon>Actinopterygii</taxon>
        <taxon>Neopterygii</taxon>
        <taxon>Teleostei</taxon>
        <taxon>Neoteleostei</taxon>
        <taxon>Acanthomorphata</taxon>
        <taxon>Eupercaria</taxon>
        <taxon>Tetraodontiformes</taxon>
        <taxon>Molidae</taxon>
        <taxon>Mola</taxon>
    </lineage>
</organism>
<accession>A0A3Q3VIH8</accession>
<reference evidence="3" key="1">
    <citation type="submission" date="2025-08" db="UniProtKB">
        <authorList>
            <consortium name="Ensembl"/>
        </authorList>
    </citation>
    <scope>IDENTIFICATION</scope>
</reference>
<feature type="domain" description="FAM21/CAPZIP" evidence="2">
    <location>
        <begin position="51"/>
        <end position="143"/>
    </location>
</feature>
<evidence type="ECO:0000313" key="3">
    <source>
        <dbReference type="Ensembl" id="ENSMMOP00000000351.1"/>
    </source>
</evidence>
<evidence type="ECO:0000256" key="1">
    <source>
        <dbReference type="SAM" id="MobiDB-lite"/>
    </source>
</evidence>
<feature type="compositionally biased region" description="Basic and acidic residues" evidence="1">
    <location>
        <begin position="235"/>
        <end position="251"/>
    </location>
</feature>
<dbReference type="Proteomes" id="UP000261620">
    <property type="component" value="Unplaced"/>
</dbReference>
<dbReference type="Pfam" id="PF15255">
    <property type="entry name" value="CAP-ZIP_m"/>
    <property type="match status" value="1"/>
</dbReference>
<name>A0A3Q3VIH8_MOLML</name>
<dbReference type="Ensembl" id="ENSMMOT00000000356.1">
    <property type="protein sequence ID" value="ENSMMOP00000000351.1"/>
    <property type="gene ID" value="ENSMMOG00000000286.1"/>
</dbReference>
<dbReference type="STRING" id="94237.ENSMMOP00000000351"/>
<dbReference type="OMA" id="KLKGHIM"/>
<feature type="compositionally biased region" description="Low complexity" evidence="1">
    <location>
        <begin position="75"/>
        <end position="94"/>
    </location>
</feature>
<feature type="region of interest" description="Disordered" evidence="1">
    <location>
        <begin position="60"/>
        <end position="251"/>
    </location>
</feature>
<evidence type="ECO:0000259" key="2">
    <source>
        <dbReference type="Pfam" id="PF15255"/>
    </source>
</evidence>
<proteinExistence type="predicted"/>
<reference evidence="3" key="2">
    <citation type="submission" date="2025-09" db="UniProtKB">
        <authorList>
            <consortium name="Ensembl"/>
        </authorList>
    </citation>
    <scope>IDENTIFICATION</scope>
</reference>
<protein>
    <recommendedName>
        <fullName evidence="2">FAM21/CAPZIP domain-containing protein</fullName>
    </recommendedName>
</protein>
<sequence>FQKDSPPKPSVAELAGRFKGHILPMPTSNNEVFFFPLQYPNAKILDVPSPLQANLALSPTALLPSPKNPEVKLQPAPLSPTTPCSPLSPTLRPSHLSSEEEDPIIFNNPPKGAPLPSINKTRARLSFKRRPPTRQHRRSAGEETFGVPLSPCELYGPKENGDKDQAFNSPVEEGSLTEADEKDRDCDKTEEEVEKGDPGNSRGLEEQQEAEQGQRSETLEGQQQPSEPCPAMQKEGSEKGQEEMAEEKHQG</sequence>
<dbReference type="AlphaFoldDB" id="A0A3Q3VIH8"/>
<evidence type="ECO:0000313" key="4">
    <source>
        <dbReference type="Proteomes" id="UP000261620"/>
    </source>
</evidence>
<feature type="compositionally biased region" description="Basic residues" evidence="1">
    <location>
        <begin position="121"/>
        <end position="138"/>
    </location>
</feature>
<dbReference type="InterPro" id="IPR029341">
    <property type="entry name" value="FAM21/CAPZIP"/>
</dbReference>
<keyword evidence="4" id="KW-1185">Reference proteome</keyword>